<keyword evidence="4 6" id="KW-0547">Nucleotide-binding</keyword>
<dbReference type="GO" id="GO:0005737">
    <property type="term" value="C:cytoplasm"/>
    <property type="evidence" value="ECO:0007669"/>
    <property type="project" value="TreeGrafter"/>
</dbReference>
<proteinExistence type="inferred from homology"/>
<dbReference type="AlphaFoldDB" id="A0A4U1G856"/>
<comment type="similarity">
    <text evidence="6">Belongs to the APS kinase family.</text>
</comment>
<dbReference type="EMBL" id="SWDX01000005">
    <property type="protein sequence ID" value="TKC60051.1"/>
    <property type="molecule type" value="Genomic_DNA"/>
</dbReference>
<dbReference type="PANTHER" id="PTHR42700">
    <property type="entry name" value="SULFATE ADENYLYLTRANSFERASE"/>
    <property type="match status" value="1"/>
</dbReference>
<evidence type="ECO:0000259" key="7">
    <source>
        <dbReference type="Pfam" id="PF01583"/>
    </source>
</evidence>
<evidence type="ECO:0000256" key="6">
    <source>
        <dbReference type="RuleBase" id="RU004347"/>
    </source>
</evidence>
<organism evidence="8 9">
    <name type="scientific">Pedobacter hiemivivus</name>
    <dbReference type="NCBI Taxonomy" id="2530454"/>
    <lineage>
        <taxon>Bacteria</taxon>
        <taxon>Pseudomonadati</taxon>
        <taxon>Bacteroidota</taxon>
        <taxon>Sphingobacteriia</taxon>
        <taxon>Sphingobacteriales</taxon>
        <taxon>Sphingobacteriaceae</taxon>
        <taxon>Pedobacter</taxon>
    </lineage>
</organism>
<keyword evidence="5 6" id="KW-0067">ATP-binding</keyword>
<evidence type="ECO:0000313" key="9">
    <source>
        <dbReference type="Proteomes" id="UP000309594"/>
    </source>
</evidence>
<evidence type="ECO:0000256" key="1">
    <source>
        <dbReference type="ARBA" id="ARBA00001823"/>
    </source>
</evidence>
<dbReference type="EC" id="2.7.1.25" evidence="2 6"/>
<dbReference type="PANTHER" id="PTHR42700:SF1">
    <property type="entry name" value="SULFATE ADENYLYLTRANSFERASE"/>
    <property type="match status" value="1"/>
</dbReference>
<protein>
    <recommendedName>
        <fullName evidence="2 6">Adenylyl-sulfate kinase</fullName>
        <ecNumber evidence="2 6">2.7.1.25</ecNumber>
    </recommendedName>
</protein>
<evidence type="ECO:0000256" key="2">
    <source>
        <dbReference type="ARBA" id="ARBA00012121"/>
    </source>
</evidence>
<dbReference type="InterPro" id="IPR050512">
    <property type="entry name" value="Sulf_AdTrans/APS_kinase"/>
</dbReference>
<evidence type="ECO:0000313" key="8">
    <source>
        <dbReference type="EMBL" id="TKC60051.1"/>
    </source>
</evidence>
<dbReference type="Pfam" id="PF01583">
    <property type="entry name" value="APS_kinase"/>
    <property type="match status" value="1"/>
</dbReference>
<feature type="domain" description="APS kinase" evidence="7">
    <location>
        <begin position="2"/>
        <end position="152"/>
    </location>
</feature>
<dbReference type="GO" id="GO:0070814">
    <property type="term" value="P:hydrogen sulfide biosynthetic process"/>
    <property type="evidence" value="ECO:0007669"/>
    <property type="project" value="UniProtKB-UniPathway"/>
</dbReference>
<comment type="catalytic activity">
    <reaction evidence="1 6">
        <text>adenosine 5'-phosphosulfate + ATP = 3'-phosphoadenylyl sulfate + ADP + H(+)</text>
        <dbReference type="Rhea" id="RHEA:24152"/>
        <dbReference type="ChEBI" id="CHEBI:15378"/>
        <dbReference type="ChEBI" id="CHEBI:30616"/>
        <dbReference type="ChEBI" id="CHEBI:58243"/>
        <dbReference type="ChEBI" id="CHEBI:58339"/>
        <dbReference type="ChEBI" id="CHEBI:456216"/>
        <dbReference type="EC" id="2.7.1.25"/>
    </reaction>
</comment>
<dbReference type="CDD" id="cd02027">
    <property type="entry name" value="APSK"/>
    <property type="match status" value="1"/>
</dbReference>
<dbReference type="GO" id="GO:0010134">
    <property type="term" value="P:sulfate assimilation via adenylyl sulfate reduction"/>
    <property type="evidence" value="ECO:0007669"/>
    <property type="project" value="TreeGrafter"/>
</dbReference>
<keyword evidence="6 8" id="KW-0418">Kinase</keyword>
<comment type="pathway">
    <text evidence="6">Sulfur metabolism; hydrogen sulfide biosynthesis; sulfite from sulfate: step 2/3.</text>
</comment>
<evidence type="ECO:0000256" key="3">
    <source>
        <dbReference type="ARBA" id="ARBA00022679"/>
    </source>
</evidence>
<comment type="function">
    <text evidence="6">Catalyzes the synthesis of activated sulfate.</text>
</comment>
<dbReference type="GO" id="GO:0004020">
    <property type="term" value="F:adenylylsulfate kinase activity"/>
    <property type="evidence" value="ECO:0007669"/>
    <property type="project" value="UniProtKB-EC"/>
</dbReference>
<dbReference type="Gene3D" id="3.40.50.300">
    <property type="entry name" value="P-loop containing nucleotide triphosphate hydrolases"/>
    <property type="match status" value="1"/>
</dbReference>
<dbReference type="GO" id="GO:0019379">
    <property type="term" value="P:sulfate assimilation, phosphoadenylyl sulfate reduction by phosphoadenylyl-sulfate reductase (thioredoxin)"/>
    <property type="evidence" value="ECO:0007669"/>
    <property type="project" value="TreeGrafter"/>
</dbReference>
<dbReference type="InterPro" id="IPR059117">
    <property type="entry name" value="APS_kinase_dom"/>
</dbReference>
<dbReference type="InterPro" id="IPR002891">
    <property type="entry name" value="APS"/>
</dbReference>
<gene>
    <name evidence="8" type="primary">cysC</name>
    <name evidence="8" type="ORF">FBD94_14110</name>
</gene>
<accession>A0A4U1G856</accession>
<dbReference type="UniPathway" id="UPA00140">
    <property type="reaction ID" value="UER00205"/>
</dbReference>
<sequence>MGVIVQFCGLSGSGKTTLANAVFHQFEKEGLKVMVLDGDHYRQTLCKDLGFSKADRLENVRRIAAEAEKLRSQYDVLILSIINPFEIGRNHIRLTHQAEVVWIKCELETLIKRDTKGLYYKAMLPDKHLEKIYNLTGVNDTFDVPDKPALVIETTRSSTKVCLDQLTFFLKQRIRQPQ</sequence>
<dbReference type="InterPro" id="IPR027417">
    <property type="entry name" value="P-loop_NTPase"/>
</dbReference>
<evidence type="ECO:0000256" key="5">
    <source>
        <dbReference type="ARBA" id="ARBA00022840"/>
    </source>
</evidence>
<evidence type="ECO:0000256" key="4">
    <source>
        <dbReference type="ARBA" id="ARBA00022741"/>
    </source>
</evidence>
<dbReference type="NCBIfam" id="TIGR00455">
    <property type="entry name" value="apsK"/>
    <property type="match status" value="1"/>
</dbReference>
<dbReference type="RefSeq" id="WP_136880652.1">
    <property type="nucleotide sequence ID" value="NZ_SWDX01000005.1"/>
</dbReference>
<dbReference type="SUPFAM" id="SSF52540">
    <property type="entry name" value="P-loop containing nucleoside triphosphate hydrolases"/>
    <property type="match status" value="1"/>
</dbReference>
<keyword evidence="3 6" id="KW-0808">Transferase</keyword>
<reference evidence="8 9" key="1">
    <citation type="submission" date="2019-04" db="EMBL/GenBank/DDBJ databases">
        <title>Pedobacter sp. RP-1-16 sp. nov., isolated from Arctic soil.</title>
        <authorList>
            <person name="Dahal R.H."/>
            <person name="Kim D.-U."/>
        </authorList>
    </citation>
    <scope>NUCLEOTIDE SEQUENCE [LARGE SCALE GENOMIC DNA]</scope>
    <source>
        <strain evidence="8 9">RP-1-16</strain>
    </source>
</reference>
<comment type="caution">
    <text evidence="8">The sequence shown here is derived from an EMBL/GenBank/DDBJ whole genome shotgun (WGS) entry which is preliminary data.</text>
</comment>
<name>A0A4U1G856_9SPHI</name>
<dbReference type="Proteomes" id="UP000309594">
    <property type="component" value="Unassembled WGS sequence"/>
</dbReference>
<dbReference type="GO" id="GO:0004781">
    <property type="term" value="F:sulfate adenylyltransferase (ATP) activity"/>
    <property type="evidence" value="ECO:0007669"/>
    <property type="project" value="TreeGrafter"/>
</dbReference>
<dbReference type="GO" id="GO:0005524">
    <property type="term" value="F:ATP binding"/>
    <property type="evidence" value="ECO:0007669"/>
    <property type="project" value="UniProtKB-KW"/>
</dbReference>